<proteinExistence type="predicted"/>
<evidence type="ECO:0008006" key="3">
    <source>
        <dbReference type="Google" id="ProtNLM"/>
    </source>
</evidence>
<dbReference type="Proteomes" id="UP000002255">
    <property type="component" value="Chromosome"/>
</dbReference>
<dbReference type="KEGG" id="xce:Xcel_2605"/>
<sequence>MFVAWGDESGSVSAVDPGVYLMGAVLAAPETTEHLREAMRELLRPSEKKVHWYGASESHRDRIIDVVADLTLEAVVVARLGELGERDERRRRKCFETFAPTLASMGCTHLTLESRGPRDDARDRKMLEALRAQRRVDSTLRLDHVPGPADPVLWIADAVCGAVVADRVGQSRWLTQIERRTSVYVIDDRPRR</sequence>
<reference evidence="1 2" key="2">
    <citation type="journal article" date="2010" name="Stand. Genomic Sci.">
        <title>Complete genome sequence of Xylanimonas cellulosilytica type strain (XIL07).</title>
        <authorList>
            <person name="Foster B."/>
            <person name="Pukall R."/>
            <person name="Abt B."/>
            <person name="Nolan M."/>
            <person name="Glavina Del Rio T."/>
            <person name="Chen F."/>
            <person name="Lucas S."/>
            <person name="Tice H."/>
            <person name="Pitluck S."/>
            <person name="Cheng J.-F."/>
            <person name="Chertkov O."/>
            <person name="Brettin T."/>
            <person name="Han C."/>
            <person name="Detter J.C."/>
            <person name="Bruce D."/>
            <person name="Goodwin L."/>
            <person name="Ivanova N."/>
            <person name="Mavromatis K."/>
            <person name="Pati A."/>
            <person name="Mikhailova N."/>
            <person name="Chen A."/>
            <person name="Palaniappan K."/>
            <person name="Land M."/>
            <person name="Hauser L."/>
            <person name="Chang Y.-J."/>
            <person name="Jeffries C.D."/>
            <person name="Chain P."/>
            <person name="Rohde M."/>
            <person name="Goeker M."/>
            <person name="Bristow J."/>
            <person name="Eisen J.A."/>
            <person name="Markowitz V."/>
            <person name="Hugenholtz P."/>
            <person name="Kyrpides N.C."/>
            <person name="Klenk H.-P."/>
            <person name="Lapidus A."/>
        </authorList>
    </citation>
    <scope>NUCLEOTIDE SEQUENCE [LARGE SCALE GENOMIC DNA]</scope>
    <source>
        <strain evidence="2">DSM 15894 / CECT 5975 / LMG 20990 / XIL07</strain>
    </source>
</reference>
<evidence type="ECO:0000313" key="2">
    <source>
        <dbReference type="Proteomes" id="UP000002255"/>
    </source>
</evidence>
<protein>
    <recommendedName>
        <fullName evidence="3">DUF3800 domain-containing protein</fullName>
    </recommendedName>
</protein>
<dbReference type="eggNOG" id="ENOG5032SDR">
    <property type="taxonomic scope" value="Bacteria"/>
</dbReference>
<dbReference type="STRING" id="446471.Xcel_2605"/>
<evidence type="ECO:0000313" key="1">
    <source>
        <dbReference type="EMBL" id="ACZ31619.1"/>
    </source>
</evidence>
<name>D1BX51_XYLCX</name>
<accession>D1BX51</accession>
<dbReference type="AlphaFoldDB" id="D1BX51"/>
<gene>
    <name evidence="1" type="ordered locus">Xcel_2605</name>
</gene>
<keyword evidence="2" id="KW-1185">Reference proteome</keyword>
<dbReference type="EMBL" id="CP001821">
    <property type="protein sequence ID" value="ACZ31619.1"/>
    <property type="molecule type" value="Genomic_DNA"/>
</dbReference>
<dbReference type="HOGENOM" id="CLU_098654_0_0_11"/>
<reference evidence="2" key="1">
    <citation type="submission" date="2009-11" db="EMBL/GenBank/DDBJ databases">
        <title>The complete chromosome of Xylanimonas cellulosilytica DSM 15894.</title>
        <authorList>
            <consortium name="US DOE Joint Genome Institute (JGI-PGF)"/>
            <person name="Lucas S."/>
            <person name="Copeland A."/>
            <person name="Lapidus A."/>
            <person name="Glavina del Rio T."/>
            <person name="Dalin E."/>
            <person name="Tice H."/>
            <person name="Bruce D."/>
            <person name="Goodwin L."/>
            <person name="Pitluck S."/>
            <person name="Kyrpides N."/>
            <person name="Mavromatis K."/>
            <person name="Ivanova N."/>
            <person name="Mikhailova N."/>
            <person name="Foster B."/>
            <person name="Clum A."/>
            <person name="Brettin T."/>
            <person name="Detter J.C."/>
            <person name="Han C."/>
            <person name="Larimer F."/>
            <person name="Land M."/>
            <person name="Hauser L."/>
            <person name="Markowitz V."/>
            <person name="Cheng J.F."/>
            <person name="Hugenholtz P."/>
            <person name="Woyke T."/>
            <person name="Wu D."/>
            <person name="Gehrich-Schroeter G."/>
            <person name="Schneider S."/>
            <person name="Pukall S.R."/>
            <person name="Klenk H.P."/>
            <person name="Eisen J.A."/>
        </authorList>
    </citation>
    <scope>NUCLEOTIDE SEQUENCE [LARGE SCALE GENOMIC DNA]</scope>
    <source>
        <strain evidence="2">DSM 15894 / CECT 5975 / LMG 20990 / XIL07</strain>
    </source>
</reference>
<organism evidence="1 2">
    <name type="scientific">Xylanimonas cellulosilytica (strain DSM 15894 / JCM 12276 / CECT 5975 / KCTC 9989 / LMG 20990 / NBRC 107835 / XIL07)</name>
    <dbReference type="NCBI Taxonomy" id="446471"/>
    <lineage>
        <taxon>Bacteria</taxon>
        <taxon>Bacillati</taxon>
        <taxon>Actinomycetota</taxon>
        <taxon>Actinomycetes</taxon>
        <taxon>Micrococcales</taxon>
        <taxon>Promicromonosporaceae</taxon>
        <taxon>Xylanimonas</taxon>
    </lineage>
</organism>